<dbReference type="Gene3D" id="1.25.10.10">
    <property type="entry name" value="Leucine-rich Repeat Variant"/>
    <property type="match status" value="2"/>
</dbReference>
<dbReference type="InterPro" id="IPR036975">
    <property type="entry name" value="Importin-a_IBB_sf"/>
</dbReference>
<dbReference type="Pfam" id="PF16186">
    <property type="entry name" value="Arm_3"/>
    <property type="match status" value="1"/>
</dbReference>
<keyword evidence="8" id="KW-1185">Reference proteome</keyword>
<dbReference type="Pfam" id="PF00514">
    <property type="entry name" value="Arm"/>
    <property type="match status" value="6"/>
</dbReference>
<accession>L9JI73</accession>
<evidence type="ECO:0000256" key="3">
    <source>
        <dbReference type="ARBA" id="ARBA00022927"/>
    </source>
</evidence>
<dbReference type="InterPro" id="IPR032413">
    <property type="entry name" value="Arm_3"/>
</dbReference>
<evidence type="ECO:0000313" key="8">
    <source>
        <dbReference type="Proteomes" id="UP000011518"/>
    </source>
</evidence>
<reference evidence="8" key="2">
    <citation type="journal article" date="2013" name="Nat. Commun.">
        <title>Genome of the Chinese tree shrew.</title>
        <authorList>
            <person name="Fan Y."/>
            <person name="Huang Z.Y."/>
            <person name="Cao C.C."/>
            <person name="Chen C.S."/>
            <person name="Chen Y.X."/>
            <person name="Fan D.D."/>
            <person name="He J."/>
            <person name="Hou H.L."/>
            <person name="Hu L."/>
            <person name="Hu X.T."/>
            <person name="Jiang X.T."/>
            <person name="Lai R."/>
            <person name="Lang Y.S."/>
            <person name="Liang B."/>
            <person name="Liao S.G."/>
            <person name="Mu D."/>
            <person name="Ma Y.Y."/>
            <person name="Niu Y.Y."/>
            <person name="Sun X.Q."/>
            <person name="Xia J.Q."/>
            <person name="Xiao J."/>
            <person name="Xiong Z.Q."/>
            <person name="Xu L."/>
            <person name="Yang L."/>
            <person name="Zhang Y."/>
            <person name="Zhao W."/>
            <person name="Zhao X.D."/>
            <person name="Zheng Y.T."/>
            <person name="Zhou J.M."/>
            <person name="Zhu Y.B."/>
            <person name="Zhang G.J."/>
            <person name="Wang J."/>
            <person name="Yao Y.G."/>
        </authorList>
    </citation>
    <scope>NUCLEOTIDE SEQUENCE [LARGE SCALE GENOMIC DNA]</scope>
</reference>
<organism evidence="7 8">
    <name type="scientific">Tupaia chinensis</name>
    <name type="common">Chinese tree shrew</name>
    <name type="synonym">Tupaia belangeri chinensis</name>
    <dbReference type="NCBI Taxonomy" id="246437"/>
    <lineage>
        <taxon>Eukaryota</taxon>
        <taxon>Metazoa</taxon>
        <taxon>Chordata</taxon>
        <taxon>Craniata</taxon>
        <taxon>Vertebrata</taxon>
        <taxon>Euteleostomi</taxon>
        <taxon>Mammalia</taxon>
        <taxon>Eutheria</taxon>
        <taxon>Euarchontoglires</taxon>
        <taxon>Scandentia</taxon>
        <taxon>Tupaiidae</taxon>
        <taxon>Tupaia</taxon>
    </lineage>
</organism>
<protein>
    <submittedName>
        <fullName evidence="7">Importin subunit alpha-6</fullName>
    </submittedName>
</protein>
<dbReference type="PANTHER" id="PTHR23316">
    <property type="entry name" value="IMPORTIN ALPHA"/>
    <property type="match status" value="1"/>
</dbReference>
<gene>
    <name evidence="7" type="ORF">TREES_T100021790</name>
</gene>
<feature type="compositionally biased region" description="Basic and acidic residues" evidence="5">
    <location>
        <begin position="23"/>
        <end position="45"/>
    </location>
</feature>
<proteinExistence type="inferred from homology"/>
<dbReference type="InterPro" id="IPR016024">
    <property type="entry name" value="ARM-type_fold"/>
</dbReference>
<dbReference type="InterPro" id="IPR000225">
    <property type="entry name" value="Armadillo"/>
</dbReference>
<dbReference type="SUPFAM" id="SSF48371">
    <property type="entry name" value="ARM repeat"/>
    <property type="match status" value="1"/>
</dbReference>
<evidence type="ECO:0000256" key="1">
    <source>
        <dbReference type="ARBA" id="ARBA00010394"/>
    </source>
</evidence>
<dbReference type="STRING" id="246437.L9JI73"/>
<keyword evidence="2 4" id="KW-0813">Transport</keyword>
<dbReference type="GO" id="GO:0006606">
    <property type="term" value="P:protein import into nucleus"/>
    <property type="evidence" value="ECO:0007669"/>
    <property type="project" value="InterPro"/>
</dbReference>
<evidence type="ECO:0000313" key="7">
    <source>
        <dbReference type="EMBL" id="ELW48817.1"/>
    </source>
</evidence>
<dbReference type="InterPro" id="IPR002652">
    <property type="entry name" value="Importin-a_IBB"/>
</dbReference>
<keyword evidence="3" id="KW-0653">Protein transport</keyword>
<dbReference type="Pfam" id="PF01749">
    <property type="entry name" value="IBB"/>
    <property type="match status" value="1"/>
</dbReference>
<dbReference type="InterPro" id="IPR011989">
    <property type="entry name" value="ARM-like"/>
</dbReference>
<comment type="similarity">
    <text evidence="1">Belongs to the importin alpha family.</text>
</comment>
<name>L9JI73_TUPCH</name>
<feature type="region of interest" description="Disordered" evidence="5">
    <location>
        <begin position="1"/>
        <end position="71"/>
    </location>
</feature>
<evidence type="ECO:0000256" key="2">
    <source>
        <dbReference type="ARBA" id="ARBA00022448"/>
    </source>
</evidence>
<dbReference type="AlphaFoldDB" id="L9JI73"/>
<evidence type="ECO:0000259" key="6">
    <source>
        <dbReference type="PROSITE" id="PS51214"/>
    </source>
</evidence>
<dbReference type="Proteomes" id="UP000011518">
    <property type="component" value="Unassembled WGS sequence"/>
</dbReference>
<feature type="domain" description="IBB" evidence="6">
    <location>
        <begin position="1"/>
        <end position="57"/>
    </location>
</feature>
<evidence type="ECO:0000256" key="5">
    <source>
        <dbReference type="SAM" id="MobiDB-lite"/>
    </source>
</evidence>
<dbReference type="FunFam" id="1.20.5.690:FF:000001">
    <property type="entry name" value="Importin subunit alpha"/>
    <property type="match status" value="1"/>
</dbReference>
<reference evidence="8" key="1">
    <citation type="submission" date="2012-07" db="EMBL/GenBank/DDBJ databases">
        <title>Genome of the Chinese tree shrew, a rising model animal genetically related to primates.</title>
        <authorList>
            <person name="Zhang G."/>
            <person name="Fan Y."/>
            <person name="Yao Y."/>
            <person name="Huang Z."/>
        </authorList>
    </citation>
    <scope>NUCLEOTIDE SEQUENCE [LARGE SCALE GENOMIC DNA]</scope>
</reference>
<dbReference type="Gene3D" id="1.20.5.690">
    <property type="entry name" value="Importin-alpha, importin-beta-binding domain"/>
    <property type="match status" value="1"/>
</dbReference>
<dbReference type="SMART" id="SM00185">
    <property type="entry name" value="ARM"/>
    <property type="match status" value="5"/>
</dbReference>
<dbReference type="EMBL" id="KB321023">
    <property type="protein sequence ID" value="ELW48817.1"/>
    <property type="molecule type" value="Genomic_DNA"/>
</dbReference>
<dbReference type="FunCoup" id="L9JI73">
    <property type="interactions" value="1353"/>
</dbReference>
<evidence type="ECO:0000256" key="4">
    <source>
        <dbReference type="PROSITE-ProRule" id="PRU00561"/>
    </source>
</evidence>
<dbReference type="InParanoid" id="L9JI73"/>
<sequence length="431" mass="48815">MASPGKDNYRMKSYKNKALNPQEMRRRREEEGIQLRKQKREEQLFKRRNVSLPRSDESMLESPIQDPDISSTVPIPEEEVITTDMVQMIFSNNADQQLTATQKFRKLLSKEPNPPIDQVIQKPGVVQRFVKFLERNENCTLQFEAAWALTNIASGTFLHTKVVIETGAVPIFIKLLNSEHEDVQEQVSPCLNVLSRLLFSSDPDVLADVCWALSYLSDGPNDKIQAVIDSGVCRRLVELLMHNDYKVVSPALRAVGNIVTGDDIQTQAVIDANIFPVLIEVLQKAEFRTRKEAAWAITNATSGGTPEQIRYLVALGCIKPLCDLLTVMDSKIVQVALNGLENILRLGEQESKHNGIGINPYCALIEEAYGLDKIEFLQSHENQEIYQKAFDLIEHYFGVEEDDPNIVPQVDENQQQFVFQQQEAPMEGFQL</sequence>
<dbReference type="PROSITE" id="PS51214">
    <property type="entry name" value="IBB"/>
    <property type="match status" value="1"/>
</dbReference>
<dbReference type="GO" id="GO:0061608">
    <property type="term" value="F:nuclear import signal receptor activity"/>
    <property type="evidence" value="ECO:0007669"/>
    <property type="project" value="InterPro"/>
</dbReference>